<keyword evidence="2" id="KW-1185">Reference proteome</keyword>
<accession>A0ABS3J1H4</accession>
<name>A0ABS3J1H4_9HYPH</name>
<evidence type="ECO:0000313" key="1">
    <source>
        <dbReference type="EMBL" id="MBO0903540.1"/>
    </source>
</evidence>
<gene>
    <name evidence="1" type="ORF">J1C47_07785</name>
</gene>
<dbReference type="Gene3D" id="3.40.50.300">
    <property type="entry name" value="P-loop containing nucleotide triphosphate hydrolases"/>
    <property type="match status" value="1"/>
</dbReference>
<evidence type="ECO:0000313" key="2">
    <source>
        <dbReference type="Proteomes" id="UP000664288"/>
    </source>
</evidence>
<evidence type="ECO:0008006" key="3">
    <source>
        <dbReference type="Google" id="ProtNLM"/>
    </source>
</evidence>
<sequence>MMADEVSMQDRFWQEARLAVQALVEETGDVSVSLPAEFDGIFDRSVAYGVPADVVLLHKGMMSAFPLSFLAEIAHWDVVFANPVFLLLTRRRRRGGLLSSRWNLRREFLERRTRAHLRSYVADVASARFSGRQTVFLHVPKTAGTSIFEAAQGRFHRSLRLRSDSELLSAAGHLYAYDFVAGHFRFDHAESLLPDAAFVTLLRDPLERLVSAAGHARRPGETAARLAHGLRLLRSQRLKQFIATPYGTAALFIQNGIVGGKSRPLPAVHLERRIERIAAGTIEGMAGFLDRNRTLLRIDKSEIGHFNATRNRSTLVSQEEIEEARAAHQSLIEEAGELYRMVRARELAGTAGAREPSSA</sequence>
<proteinExistence type="predicted"/>
<dbReference type="SUPFAM" id="SSF52540">
    <property type="entry name" value="P-loop containing nucleoside triphosphate hydrolases"/>
    <property type="match status" value="1"/>
</dbReference>
<dbReference type="EMBL" id="JAFMPY010000006">
    <property type="protein sequence ID" value="MBO0903540.1"/>
    <property type="molecule type" value="Genomic_DNA"/>
</dbReference>
<dbReference type="InterPro" id="IPR027417">
    <property type="entry name" value="P-loop_NTPase"/>
</dbReference>
<protein>
    <recommendedName>
        <fullName evidence="3">Sulfotransferase family protein</fullName>
    </recommendedName>
</protein>
<dbReference type="Proteomes" id="UP000664288">
    <property type="component" value="Unassembled WGS sequence"/>
</dbReference>
<comment type="caution">
    <text evidence="1">The sequence shown here is derived from an EMBL/GenBank/DDBJ whole genome shotgun (WGS) entry which is preliminary data.</text>
</comment>
<reference evidence="1 2" key="1">
    <citation type="submission" date="2021-03" db="EMBL/GenBank/DDBJ databases">
        <title>Whole genome sequence of Jiella sp. MQZ13P-4.</title>
        <authorList>
            <person name="Tuo L."/>
        </authorList>
    </citation>
    <scope>NUCLEOTIDE SEQUENCE [LARGE SCALE GENOMIC DNA]</scope>
    <source>
        <strain evidence="1 2">MQZ13P-4</strain>
    </source>
</reference>
<dbReference type="RefSeq" id="WP_207350176.1">
    <property type="nucleotide sequence ID" value="NZ_JAFMPY010000006.1"/>
</dbReference>
<organism evidence="1 2">
    <name type="scientific">Jiella sonneratiae</name>
    <dbReference type="NCBI Taxonomy" id="2816856"/>
    <lineage>
        <taxon>Bacteria</taxon>
        <taxon>Pseudomonadati</taxon>
        <taxon>Pseudomonadota</taxon>
        <taxon>Alphaproteobacteria</taxon>
        <taxon>Hyphomicrobiales</taxon>
        <taxon>Aurantimonadaceae</taxon>
        <taxon>Jiella</taxon>
    </lineage>
</organism>